<dbReference type="AlphaFoldDB" id="K4IGJ7"/>
<keyword evidence="1" id="KW-0732">Signal</keyword>
<evidence type="ECO:0000313" key="2">
    <source>
        <dbReference type="EMBL" id="AFU68191.1"/>
    </source>
</evidence>
<protein>
    <submittedName>
        <fullName evidence="2">Uncharacterized protein</fullName>
    </submittedName>
</protein>
<dbReference type="HOGENOM" id="CLU_378492_0_0_10"/>
<evidence type="ECO:0000256" key="1">
    <source>
        <dbReference type="SAM" id="SignalP"/>
    </source>
</evidence>
<reference evidence="2" key="1">
    <citation type="submission" date="2006-03" db="EMBL/GenBank/DDBJ databases">
        <authorList>
            <person name="Bowman J."/>
            <person name="Ferriera S."/>
            <person name="Johnson J."/>
            <person name="Kravitz S."/>
            <person name="Halpern A."/>
            <person name="Remington K."/>
            <person name="Beeson K."/>
            <person name="Tran B."/>
            <person name="Rogers Y.-H."/>
            <person name="Friedman R."/>
            <person name="Venter J.C."/>
        </authorList>
    </citation>
    <scope>NUCLEOTIDE SEQUENCE [LARGE SCALE GENOMIC DNA]</scope>
    <source>
        <strain evidence="2">ATCC 700755</strain>
    </source>
</reference>
<dbReference type="Proteomes" id="UP000008514">
    <property type="component" value="Chromosome"/>
</dbReference>
<name>K4IGJ7_PSYTT</name>
<dbReference type="Gene3D" id="2.50.20.10">
    <property type="entry name" value="Lipoprotein localisation LolA/LolB/LppX"/>
    <property type="match status" value="1"/>
</dbReference>
<feature type="signal peptide" evidence="1">
    <location>
        <begin position="1"/>
        <end position="19"/>
    </location>
</feature>
<dbReference type="EMBL" id="CP003879">
    <property type="protein sequence ID" value="AFU68191.1"/>
    <property type="molecule type" value="Genomic_DNA"/>
</dbReference>
<feature type="chain" id="PRO_5003879344" evidence="1">
    <location>
        <begin position="20"/>
        <end position="732"/>
    </location>
</feature>
<reference evidence="2" key="2">
    <citation type="submission" date="2012-09" db="EMBL/GenBank/DDBJ databases">
        <title>The complete sequence of Psychroflexus torquis an extreme psychrophile from sea-ice that is stimulated by light.</title>
        <authorList>
            <person name="Feng S."/>
            <person name="Powell S.M."/>
            <person name="Bowman J.P."/>
        </authorList>
    </citation>
    <scope>NUCLEOTIDE SEQUENCE [LARGE SCALE GENOMIC DNA]</scope>
    <source>
        <strain evidence="2">ATCC 700755</strain>
    </source>
</reference>
<dbReference type="STRING" id="313595.P700755_001254"/>
<gene>
    <name evidence="2" type="ordered locus">P700755_001254</name>
</gene>
<evidence type="ECO:0000313" key="3">
    <source>
        <dbReference type="Proteomes" id="UP000008514"/>
    </source>
</evidence>
<dbReference type="KEGG" id="ptq:P700755_001254"/>
<dbReference type="eggNOG" id="COG0612">
    <property type="taxonomic scope" value="Bacteria"/>
</dbReference>
<proteinExistence type="predicted"/>
<organism evidence="2 3">
    <name type="scientific">Psychroflexus torquis (strain ATCC 700755 / CIP 106069 / ACAM 623)</name>
    <dbReference type="NCBI Taxonomy" id="313595"/>
    <lineage>
        <taxon>Bacteria</taxon>
        <taxon>Pseudomonadati</taxon>
        <taxon>Bacteroidota</taxon>
        <taxon>Flavobacteriia</taxon>
        <taxon>Flavobacteriales</taxon>
        <taxon>Flavobacteriaceae</taxon>
        <taxon>Psychroflexus</taxon>
    </lineage>
</organism>
<dbReference type="OrthoDB" id="1164716at2"/>
<keyword evidence="3" id="KW-1185">Reference proteome</keyword>
<sequence length="732" mass="82097">MKTIITYLVFISAISTAFAEDIIEPSRADFEVLESKIDSSEVSVQMVFENYINAIGGREKLEQVGSMVKEESMNIVSVFSGTETIMNSVVLTARDKSGKLASIVKADGVTTKTVYNGNSGYTELSTGFKMDFDENMLALYDKPVVFFPELNAPENAEIYVKTINGKEVFAVSYKADDITEVTSYFYKDSWLKVSETMINGDTESTMKYQDWAEYNGIKIPVKTMIVTNFETGKMMTEMSTKIEFNAPINSYIFSPMEEIAKNMAAIPSGVMSASMASETLLSNTSLALSSDNVSVESMEEVSFDMLNKREQHYKSILQALENEGGEVANTTSLATITVESDGEKYDIDKVSRDELSEMKYRRSSLYTLMLDDQTREHYHIIKDAFGNTELSEKFNNHNIGPYLIPGTGGEKDQTEHIENYLNANGVAKSLISRWFNRDENGAFNMSLVAERGQYDASDLNVKVAMESKRGRALLQDAGEELIGNTFVIVYDYKYTDKEEQAKKTGGFLNAISTVASFVPGGENIATIASLGEAASDVLGKGYFVRTTTYLYQLFWDEETANKFYTDFWIDESNLDDNKEAKFESTDFFKLKYVGSEVSRNNLQSTIFTSKTDEELIEIATIRAVDKNIGKLQRTFEDFRVKTPLLSGDPIKAKIGLKEGLEKGDKFEVLEQVLDDGKTSYKRIGTIKVDRRHIWDNTFMAEEADGALQNEDYTLFKGSSNKYASGMLIRQIN</sequence>
<accession>K4IGJ7</accession>
<dbReference type="RefSeq" id="WP_015023797.1">
    <property type="nucleotide sequence ID" value="NC_018721.1"/>
</dbReference>